<reference evidence="3" key="1">
    <citation type="submission" date="2014-08" db="EMBL/GenBank/DDBJ databases">
        <authorList>
            <person name="Edwards T."/>
        </authorList>
    </citation>
    <scope>NUCLEOTIDE SEQUENCE [LARGE SCALE GENOMIC DNA]</scope>
</reference>
<keyword evidence="1" id="KW-0812">Transmembrane</keyword>
<gene>
    <name evidence="2" type="ORF">MPL1032_370025</name>
</gene>
<evidence type="ECO:0000256" key="1">
    <source>
        <dbReference type="SAM" id="Phobius"/>
    </source>
</evidence>
<evidence type="ECO:0000313" key="3">
    <source>
        <dbReference type="Proteomes" id="UP000182888"/>
    </source>
</evidence>
<protein>
    <submittedName>
        <fullName evidence="2">Uncharacterized protein</fullName>
    </submittedName>
</protein>
<organism evidence="2 3">
    <name type="scientific">Mesorhizobium plurifarium</name>
    <dbReference type="NCBI Taxonomy" id="69974"/>
    <lineage>
        <taxon>Bacteria</taxon>
        <taxon>Pseudomonadati</taxon>
        <taxon>Pseudomonadota</taxon>
        <taxon>Alphaproteobacteria</taxon>
        <taxon>Hyphomicrobiales</taxon>
        <taxon>Phyllobacteriaceae</taxon>
        <taxon>Mesorhizobium</taxon>
    </lineage>
</organism>
<accession>A0A0K2W4H1</accession>
<name>A0A0K2W4H1_MESPL</name>
<evidence type="ECO:0000313" key="2">
    <source>
        <dbReference type="EMBL" id="CDX61318.1"/>
    </source>
</evidence>
<sequence length="63" mass="6810">MYRTTGFYLPTHRPLPISEVEHAREAADKDSPPTAMPEPMVFVRLLVVAGLLLAAAFVAASVS</sequence>
<proteinExistence type="predicted"/>
<dbReference type="AlphaFoldDB" id="A0A0K2W4H1"/>
<keyword evidence="1" id="KW-0472">Membrane</keyword>
<feature type="transmembrane region" description="Helical" evidence="1">
    <location>
        <begin position="41"/>
        <end position="62"/>
    </location>
</feature>
<dbReference type="EMBL" id="CCND01000031">
    <property type="protein sequence ID" value="CDX61318.1"/>
    <property type="molecule type" value="Genomic_DNA"/>
</dbReference>
<dbReference type="Proteomes" id="UP000182888">
    <property type="component" value="Unassembled WGS sequence"/>
</dbReference>
<keyword evidence="1" id="KW-1133">Transmembrane helix</keyword>